<sequence>MGKKSIVYICFFMLLGFSASAHNVDELMTCYSKVPKAENVKLRKFLFSMMKMVSTNDSESKVFRKVSSVQVLDLSDCTSGDKKRFANDVSNMKMGDYDLLMRVKDDKDDVYILSKTKKKKIRELYIVSAGGKEPSIVKLNGKFSFDDLADLTKEYGVKKKKK</sequence>
<dbReference type="STRING" id="1346286.SAMN05444362_11039"/>
<feature type="signal peptide" evidence="1">
    <location>
        <begin position="1"/>
        <end position="23"/>
    </location>
</feature>
<name>A0A1M5EHL5_9BACT</name>
<proteinExistence type="predicted"/>
<evidence type="ECO:0000313" key="3">
    <source>
        <dbReference type="Proteomes" id="UP000184480"/>
    </source>
</evidence>
<protein>
    <recommendedName>
        <fullName evidence="4">DUF4252 domain-containing protein</fullName>
    </recommendedName>
</protein>
<dbReference type="Proteomes" id="UP000184480">
    <property type="component" value="Unassembled WGS sequence"/>
</dbReference>
<keyword evidence="3" id="KW-1185">Reference proteome</keyword>
<organism evidence="2 3">
    <name type="scientific">Dysgonomonas macrotermitis</name>
    <dbReference type="NCBI Taxonomy" id="1346286"/>
    <lineage>
        <taxon>Bacteria</taxon>
        <taxon>Pseudomonadati</taxon>
        <taxon>Bacteroidota</taxon>
        <taxon>Bacteroidia</taxon>
        <taxon>Bacteroidales</taxon>
        <taxon>Dysgonomonadaceae</taxon>
        <taxon>Dysgonomonas</taxon>
    </lineage>
</organism>
<feature type="chain" id="PRO_5009909854" description="DUF4252 domain-containing protein" evidence="1">
    <location>
        <begin position="24"/>
        <end position="162"/>
    </location>
</feature>
<dbReference type="OrthoDB" id="996754at2"/>
<reference evidence="3" key="1">
    <citation type="submission" date="2016-11" db="EMBL/GenBank/DDBJ databases">
        <authorList>
            <person name="Varghese N."/>
            <person name="Submissions S."/>
        </authorList>
    </citation>
    <scope>NUCLEOTIDE SEQUENCE [LARGE SCALE GENOMIC DNA]</scope>
    <source>
        <strain evidence="3">DSM 27370</strain>
    </source>
</reference>
<dbReference type="InterPro" id="IPR025348">
    <property type="entry name" value="DUF4252"/>
</dbReference>
<dbReference type="EMBL" id="FQUC01000010">
    <property type="protein sequence ID" value="SHF78739.1"/>
    <property type="molecule type" value="Genomic_DNA"/>
</dbReference>
<dbReference type="AlphaFoldDB" id="A0A1M5EHL5"/>
<accession>A0A1M5EHL5</accession>
<dbReference type="Pfam" id="PF14060">
    <property type="entry name" value="DUF4252"/>
    <property type="match status" value="1"/>
</dbReference>
<keyword evidence="1" id="KW-0732">Signal</keyword>
<dbReference type="RefSeq" id="WP_062182260.1">
    <property type="nucleotide sequence ID" value="NZ_BBXL01000016.1"/>
</dbReference>
<evidence type="ECO:0000313" key="2">
    <source>
        <dbReference type="EMBL" id="SHF78739.1"/>
    </source>
</evidence>
<gene>
    <name evidence="2" type="ORF">SAMN05444362_11039</name>
</gene>
<evidence type="ECO:0000256" key="1">
    <source>
        <dbReference type="SAM" id="SignalP"/>
    </source>
</evidence>
<evidence type="ECO:0008006" key="4">
    <source>
        <dbReference type="Google" id="ProtNLM"/>
    </source>
</evidence>